<evidence type="ECO:0000313" key="1">
    <source>
        <dbReference type="EMBL" id="WGM02547.1"/>
    </source>
</evidence>
<dbReference type="EMBL" id="CP123504">
    <property type="protein sequence ID" value="WGM02547.1"/>
    <property type="molecule type" value="Genomic_DNA"/>
</dbReference>
<gene>
    <name evidence="1" type="ORF">QE210_05540</name>
</gene>
<name>A0AA95GPG3_9GAMM</name>
<dbReference type="AlphaFoldDB" id="A0AA95GPG3"/>
<proteinExistence type="predicted"/>
<evidence type="ECO:0000313" key="2">
    <source>
        <dbReference type="Proteomes" id="UP001177595"/>
    </source>
</evidence>
<accession>A0AA95GPG3</accession>
<reference evidence="1" key="1">
    <citation type="submission" date="2023-04" db="EMBL/GenBank/DDBJ databases">
        <title>Genome dynamics across the evolutionary transition to endosymbiosis.</title>
        <authorList>
            <person name="Siozios S."/>
            <person name="Nadal-Jimenez P."/>
            <person name="Azagi T."/>
            <person name="Sprong H."/>
            <person name="Frost C.L."/>
            <person name="Parratt S.R."/>
            <person name="Taylor G."/>
            <person name="Brettell L."/>
            <person name="Lew K.C."/>
            <person name="Croft L."/>
            <person name="King K.C."/>
            <person name="Brockhurst M.A."/>
            <person name="Hypsa V."/>
            <person name="Novakova E."/>
            <person name="Darby A.C."/>
            <person name="Hurst G.D.D."/>
        </authorList>
    </citation>
    <scope>NUCLEOTIDE SEQUENCE</scope>
    <source>
        <strain evidence="1">APv</strain>
    </source>
</reference>
<organism evidence="1 2">
    <name type="scientific">Arsenophonus nasoniae</name>
    <name type="common">son-killer infecting Nasonia vitripennis</name>
    <dbReference type="NCBI Taxonomy" id="638"/>
    <lineage>
        <taxon>Bacteria</taxon>
        <taxon>Pseudomonadati</taxon>
        <taxon>Pseudomonadota</taxon>
        <taxon>Gammaproteobacteria</taxon>
        <taxon>Enterobacterales</taxon>
        <taxon>Morganellaceae</taxon>
        <taxon>Arsenophonus</taxon>
    </lineage>
</organism>
<sequence>MHEKLKEVLYAAASVIDIWPARGYSEVVEKENILDASNGDINRVLSDLDTVINREIKN</sequence>
<protein>
    <submittedName>
        <fullName evidence="1">Uncharacterized protein</fullName>
    </submittedName>
</protein>
<dbReference type="Proteomes" id="UP001177595">
    <property type="component" value="Chromosome"/>
</dbReference>
<dbReference type="RefSeq" id="WP_280625741.1">
    <property type="nucleotide sequence ID" value="NZ_CP123504.1"/>
</dbReference>